<keyword evidence="15" id="KW-1185">Reference proteome</keyword>
<evidence type="ECO:0000259" key="13">
    <source>
        <dbReference type="Pfam" id="PF21162"/>
    </source>
</evidence>
<protein>
    <recommendedName>
        <fullName evidence="11">Electron transfer flavoprotein-ubiquinone oxidoreductase</fullName>
        <shortName evidence="11">ETF-QO</shortName>
        <ecNumber evidence="11">1.5.5.1</ecNumber>
    </recommendedName>
</protein>
<name>A0AA86MUJ2_9BACT</name>
<evidence type="ECO:0000259" key="12">
    <source>
        <dbReference type="Pfam" id="PF05187"/>
    </source>
</evidence>
<dbReference type="PANTHER" id="PTHR10617:SF107">
    <property type="entry name" value="ELECTRON TRANSFER FLAVOPROTEIN-UBIQUINONE OXIDOREDUCTASE, MITOCHONDRIAL"/>
    <property type="match status" value="1"/>
</dbReference>
<keyword evidence="10 11" id="KW-0830">Ubiquinone</keyword>
<dbReference type="Gene3D" id="3.30.70.20">
    <property type="match status" value="1"/>
</dbReference>
<dbReference type="SUPFAM" id="SSF54862">
    <property type="entry name" value="4Fe-4S ferredoxins"/>
    <property type="match status" value="1"/>
</dbReference>
<evidence type="ECO:0000256" key="4">
    <source>
        <dbReference type="ARBA" id="ARBA00022723"/>
    </source>
</evidence>
<evidence type="ECO:0000256" key="11">
    <source>
        <dbReference type="RuleBase" id="RU366068"/>
    </source>
</evidence>
<dbReference type="Proteomes" id="UP001179121">
    <property type="component" value="Chromosome"/>
</dbReference>
<keyword evidence="7 11" id="KW-0560">Oxidoreductase</keyword>
<dbReference type="GO" id="GO:0004174">
    <property type="term" value="F:electron-transferring-flavoprotein dehydrogenase activity"/>
    <property type="evidence" value="ECO:0007669"/>
    <property type="project" value="UniProtKB-UniRule"/>
</dbReference>
<keyword evidence="3 11" id="KW-0285">Flavoprotein</keyword>
<keyword evidence="8 11" id="KW-0408">Iron</keyword>
<dbReference type="RefSeq" id="WP_289266672.1">
    <property type="nucleotide sequence ID" value="NZ_OX365700.1"/>
</dbReference>
<accession>A0AA86MUJ2</accession>
<dbReference type="AlphaFoldDB" id="A0AA86MUJ2"/>
<dbReference type="SUPFAM" id="SSF54373">
    <property type="entry name" value="FAD-linked reductases, C-terminal domain"/>
    <property type="match status" value="1"/>
</dbReference>
<evidence type="ECO:0000256" key="8">
    <source>
        <dbReference type="ARBA" id="ARBA00023004"/>
    </source>
</evidence>
<dbReference type="InterPro" id="IPR007859">
    <property type="entry name" value="ETF-QO/FixX_C"/>
</dbReference>
<evidence type="ECO:0000256" key="10">
    <source>
        <dbReference type="ARBA" id="ARBA00023075"/>
    </source>
</evidence>
<reference evidence="14" key="1">
    <citation type="submission" date="2022-10" db="EMBL/GenBank/DDBJ databases">
        <authorList>
            <person name="Koch H."/>
        </authorList>
    </citation>
    <scope>NUCLEOTIDE SEQUENCE</scope>
    <source>
        <strain evidence="14">DNF</strain>
    </source>
</reference>
<dbReference type="InterPro" id="IPR049398">
    <property type="entry name" value="ETF-QO/FixC_UQ-bd"/>
</dbReference>
<keyword evidence="6 11" id="KW-0249">Electron transport</keyword>
<dbReference type="Pfam" id="PF21162">
    <property type="entry name" value="ETFQO_UQ-bd"/>
    <property type="match status" value="1"/>
</dbReference>
<dbReference type="GO" id="GO:0051539">
    <property type="term" value="F:4 iron, 4 sulfur cluster binding"/>
    <property type="evidence" value="ECO:0007669"/>
    <property type="project" value="UniProtKB-UniRule"/>
</dbReference>
<evidence type="ECO:0000256" key="7">
    <source>
        <dbReference type="ARBA" id="ARBA00023002"/>
    </source>
</evidence>
<evidence type="ECO:0000256" key="2">
    <source>
        <dbReference type="ARBA" id="ARBA00022448"/>
    </source>
</evidence>
<dbReference type="Pfam" id="PF05187">
    <property type="entry name" value="Fer4_ETF_QO"/>
    <property type="match status" value="1"/>
</dbReference>
<keyword evidence="2 11" id="KW-0813">Transport</keyword>
<keyword evidence="4 11" id="KW-0479">Metal-binding</keyword>
<evidence type="ECO:0000256" key="1">
    <source>
        <dbReference type="ARBA" id="ARBA00001974"/>
    </source>
</evidence>
<evidence type="ECO:0000256" key="9">
    <source>
        <dbReference type="ARBA" id="ARBA00023014"/>
    </source>
</evidence>
<evidence type="ECO:0000256" key="5">
    <source>
        <dbReference type="ARBA" id="ARBA00022827"/>
    </source>
</evidence>
<dbReference type="Gene3D" id="3.50.50.60">
    <property type="entry name" value="FAD/NAD(P)-binding domain"/>
    <property type="match status" value="1"/>
</dbReference>
<comment type="function">
    <text evidence="11">Accepts electrons from ETF and reduces ubiquinone.</text>
</comment>
<comment type="catalytic activity">
    <reaction evidence="11">
        <text>a ubiquinone + reduced [electron-transfer flavoprotein] = a ubiquinol + oxidized [electron-transfer flavoprotein] + H(+)</text>
        <dbReference type="Rhea" id="RHEA:24052"/>
        <dbReference type="Rhea" id="RHEA-COMP:9565"/>
        <dbReference type="Rhea" id="RHEA-COMP:9566"/>
        <dbReference type="Rhea" id="RHEA-COMP:10685"/>
        <dbReference type="Rhea" id="RHEA-COMP:10686"/>
        <dbReference type="ChEBI" id="CHEBI:15378"/>
        <dbReference type="ChEBI" id="CHEBI:16389"/>
        <dbReference type="ChEBI" id="CHEBI:17976"/>
        <dbReference type="ChEBI" id="CHEBI:57692"/>
        <dbReference type="ChEBI" id="CHEBI:58307"/>
        <dbReference type="EC" id="1.5.5.1"/>
    </reaction>
</comment>
<dbReference type="Gene3D" id="3.30.9.90">
    <property type="match status" value="1"/>
</dbReference>
<dbReference type="InterPro" id="IPR040156">
    <property type="entry name" value="ETF-QO"/>
</dbReference>
<comment type="cofactor">
    <cofactor evidence="1 11">
        <name>FAD</name>
        <dbReference type="ChEBI" id="CHEBI:57692"/>
    </cofactor>
</comment>
<proteinExistence type="predicted"/>
<feature type="domain" description="ETF-QO/FixC ubiquinone-binding" evidence="13">
    <location>
        <begin position="224"/>
        <end position="316"/>
    </location>
</feature>
<keyword evidence="5 11" id="KW-0274">FAD</keyword>
<dbReference type="EC" id="1.5.5.1" evidence="11"/>
<gene>
    <name evidence="14" type="ORF">DNFV4_00052</name>
</gene>
<keyword evidence="9 11" id="KW-0411">Iron-sulfur</keyword>
<organism evidence="14 15">
    <name type="scientific">Nitrospira tepida</name>
    <dbReference type="NCBI Taxonomy" id="2973512"/>
    <lineage>
        <taxon>Bacteria</taxon>
        <taxon>Pseudomonadati</taxon>
        <taxon>Nitrospirota</taxon>
        <taxon>Nitrospiria</taxon>
        <taxon>Nitrospirales</taxon>
        <taxon>Nitrospiraceae</taxon>
        <taxon>Nitrospira</taxon>
    </lineage>
</organism>
<dbReference type="SUPFAM" id="SSF51905">
    <property type="entry name" value="FAD/NAD(P)-binding domain"/>
    <property type="match status" value="1"/>
</dbReference>
<dbReference type="KEGG" id="nti:DNFV4_00052"/>
<evidence type="ECO:0000313" key="15">
    <source>
        <dbReference type="Proteomes" id="UP001179121"/>
    </source>
</evidence>
<evidence type="ECO:0000256" key="6">
    <source>
        <dbReference type="ARBA" id="ARBA00022982"/>
    </source>
</evidence>
<comment type="cofactor">
    <cofactor evidence="11">
        <name>[4Fe-4S] cluster</name>
        <dbReference type="ChEBI" id="CHEBI:49883"/>
    </cofactor>
    <text evidence="11">Binds 1 [4Fe-4S] cluster.</text>
</comment>
<feature type="domain" description="ETF-QO/FixX C-terminal" evidence="12">
    <location>
        <begin position="462"/>
        <end position="567"/>
    </location>
</feature>
<dbReference type="GO" id="GO:0046872">
    <property type="term" value="F:metal ion binding"/>
    <property type="evidence" value="ECO:0007669"/>
    <property type="project" value="UniProtKB-KW"/>
</dbReference>
<dbReference type="PANTHER" id="PTHR10617">
    <property type="entry name" value="ELECTRON TRANSFER FLAVOPROTEIN-UBIQUINONE OXIDOREDUCTASE"/>
    <property type="match status" value="1"/>
</dbReference>
<evidence type="ECO:0000313" key="14">
    <source>
        <dbReference type="EMBL" id="CAI4029634.1"/>
    </source>
</evidence>
<sequence>MDEALQILEVDILFVGGGPANLSGALRLTQLIANHNALVSAGETSGPPLAPRIALIEKGRDVGAHAISGAIFDPIALEELLPDYRERGFPFSLHVTRHGLRYLTTEGSVRLPNALLPPSDRQDHCYIGSLQKLNLWLAEQVEAAGVYLFPETCGVQILYDGTTVRGVQTGAKGLDAGGGRKANYEPGTDIHANITVFGEGPYGTLAEDLIHRFKLREGRHAQSYALGVKEVIRVKSGGSPGLAMHTIGYPLGSRVFGGGFCYGLDENLFAVGMVCGLDWDDPQMDVHAQLQRLKKHPFIQQFIKGGEVIAYGAKTLPEGGYFAVPRPYVDGALLVGDSAGLLNVPYLKGIHYAMKSGMLAADTIFNALLHNDASAAGLSSYEARLASSYVIQDLYRVRNFRRAFAYGRLPGLLLGGLTMWTGLGPSKPAGVREDFRHLRPLDQAARGRWVSAPARYDAGVLVDKLTDVYHSGTQHREDQPSHIQILDPTRCLTDCIARFGDAPCTHFCPAGVYEVVGERAGCRIQINFANCVHCKTCVIKDPIDVVPGDQVQNIVWRAPAEGGPRYQGL</sequence>
<evidence type="ECO:0000256" key="3">
    <source>
        <dbReference type="ARBA" id="ARBA00022630"/>
    </source>
</evidence>
<dbReference type="EMBL" id="OX365700">
    <property type="protein sequence ID" value="CAI4029634.1"/>
    <property type="molecule type" value="Genomic_DNA"/>
</dbReference>
<dbReference type="InterPro" id="IPR036188">
    <property type="entry name" value="FAD/NAD-bd_sf"/>
</dbReference>